<dbReference type="EMBL" id="CP059851">
    <property type="protein sequence ID" value="QMW21689.1"/>
    <property type="molecule type" value="Genomic_DNA"/>
</dbReference>
<feature type="chain" id="PRO_5028864762" evidence="1">
    <location>
        <begin position="25"/>
        <end position="243"/>
    </location>
</feature>
<name>A0A7G5IE97_9SPHN</name>
<evidence type="ECO:0000256" key="1">
    <source>
        <dbReference type="SAM" id="SignalP"/>
    </source>
</evidence>
<dbReference type="Proteomes" id="UP000515292">
    <property type="component" value="Chromosome"/>
</dbReference>
<feature type="signal peptide" evidence="1">
    <location>
        <begin position="1"/>
        <end position="24"/>
    </location>
</feature>
<organism evidence="3 4">
    <name type="scientific">Sandaracinobacteroides saxicola</name>
    <dbReference type="NCBI Taxonomy" id="2759707"/>
    <lineage>
        <taxon>Bacteria</taxon>
        <taxon>Pseudomonadati</taxon>
        <taxon>Pseudomonadota</taxon>
        <taxon>Alphaproteobacteria</taxon>
        <taxon>Sphingomonadales</taxon>
        <taxon>Sphingosinicellaceae</taxon>
        <taxon>Sandaracinobacteroides</taxon>
    </lineage>
</organism>
<evidence type="ECO:0000313" key="3">
    <source>
        <dbReference type="EMBL" id="QMW21689.1"/>
    </source>
</evidence>
<dbReference type="KEGG" id="sand:H3309_09690"/>
<accession>A0A7G5IE97</accession>
<keyword evidence="4" id="KW-1185">Reference proteome</keyword>
<dbReference type="Pfam" id="PF13739">
    <property type="entry name" value="PdaC"/>
    <property type="match status" value="1"/>
</dbReference>
<feature type="domain" description="Deacetylase PdaC" evidence="2">
    <location>
        <begin position="54"/>
        <end position="123"/>
    </location>
</feature>
<dbReference type="AlphaFoldDB" id="A0A7G5IE97"/>
<dbReference type="RefSeq" id="WP_182294535.1">
    <property type="nucleotide sequence ID" value="NZ_CP059851.1"/>
</dbReference>
<sequence>MPQSFPSRVALALILMLSSVPAVAQGPSLLIRERGAALDYRWTAAPEMVLAPALLKALRAEALKDLGAARVAAERDAAEARKGGFPVRRYTTQVRWTAEAETPRLLVFVASTYAYTGGAHGNSGTSALIWDRATQRRVAFRDLFSDGAAVMKSLWPRWCKALDEERAKRRGGAAMEGFSACPAAKEVTLVPTGSDLIWGVKVVADPYVAGPYAEGSYAVTLRLEDGELKLLKPAYKASFTDGD</sequence>
<keyword evidence="1" id="KW-0732">Signal</keyword>
<gene>
    <name evidence="3" type="ORF">H3309_09690</name>
</gene>
<dbReference type="InterPro" id="IPR025303">
    <property type="entry name" value="PdaC"/>
</dbReference>
<protein>
    <submittedName>
        <fullName evidence="3">DUF4163 domain-containing protein</fullName>
    </submittedName>
</protein>
<dbReference type="Gene3D" id="3.30.565.40">
    <property type="entry name" value="Fervidobacterium nodosum Rt17-B1 like"/>
    <property type="match status" value="1"/>
</dbReference>
<proteinExistence type="predicted"/>
<evidence type="ECO:0000259" key="2">
    <source>
        <dbReference type="Pfam" id="PF13739"/>
    </source>
</evidence>
<evidence type="ECO:0000313" key="4">
    <source>
        <dbReference type="Proteomes" id="UP000515292"/>
    </source>
</evidence>
<reference evidence="3 4" key="1">
    <citation type="submission" date="2020-07" db="EMBL/GenBank/DDBJ databases">
        <title>Complete genome sequence for Sandaracinobacter sp. M6.</title>
        <authorList>
            <person name="Tang Y."/>
            <person name="Liu Q."/>
            <person name="Guo Z."/>
            <person name="Lei P."/>
            <person name="Huang B."/>
        </authorList>
    </citation>
    <scope>NUCLEOTIDE SEQUENCE [LARGE SCALE GENOMIC DNA]</scope>
    <source>
        <strain evidence="3 4">M6</strain>
    </source>
</reference>